<dbReference type="GO" id="GO:0048364">
    <property type="term" value="P:root development"/>
    <property type="evidence" value="ECO:0007669"/>
    <property type="project" value="InterPro"/>
</dbReference>
<reference evidence="2 3" key="2">
    <citation type="submission" date="2025-04" db="UniProtKB">
        <authorList>
            <consortium name="RefSeq"/>
        </authorList>
    </citation>
    <scope>IDENTIFICATION</scope>
    <source>
        <tissue evidence="2 3">Leaf</tissue>
    </source>
</reference>
<evidence type="ECO:0000313" key="2">
    <source>
        <dbReference type="RefSeq" id="XP_020079768.1"/>
    </source>
</evidence>
<dbReference type="GO" id="GO:0048367">
    <property type="term" value="P:shoot system development"/>
    <property type="evidence" value="ECO:0007669"/>
    <property type="project" value="InterPro"/>
</dbReference>
<keyword evidence="1" id="KW-1185">Reference proteome</keyword>
<dbReference type="InterPro" id="IPR004320">
    <property type="entry name" value="BPS1_pln"/>
</dbReference>
<dbReference type="Gramene" id="Aco013056.1.mrna1">
    <property type="protein sequence ID" value="Aco013056.1.mrna1.cds1"/>
    <property type="gene ID" value="Aco013056.1.path1"/>
</dbReference>
<evidence type="ECO:0000313" key="1">
    <source>
        <dbReference type="Proteomes" id="UP000515123"/>
    </source>
</evidence>
<dbReference type="AlphaFoldDB" id="A0A6P5E9C5"/>
<proteinExistence type="predicted"/>
<reference evidence="1" key="1">
    <citation type="journal article" date="2015" name="Nat. Genet.">
        <title>The pineapple genome and the evolution of CAM photosynthesis.</title>
        <authorList>
            <person name="Ming R."/>
            <person name="VanBuren R."/>
            <person name="Wai C.M."/>
            <person name="Tang H."/>
            <person name="Schatz M.C."/>
            <person name="Bowers J.E."/>
            <person name="Lyons E."/>
            <person name="Wang M.L."/>
            <person name="Chen J."/>
            <person name="Biggers E."/>
            <person name="Zhang J."/>
            <person name="Huang L."/>
            <person name="Zhang L."/>
            <person name="Miao W."/>
            <person name="Zhang J."/>
            <person name="Ye Z."/>
            <person name="Miao C."/>
            <person name="Lin Z."/>
            <person name="Wang H."/>
            <person name="Zhou H."/>
            <person name="Yim W.C."/>
            <person name="Priest H.D."/>
            <person name="Zheng C."/>
            <person name="Woodhouse M."/>
            <person name="Edger P.P."/>
            <person name="Guyot R."/>
            <person name="Guo H.B."/>
            <person name="Guo H."/>
            <person name="Zheng G."/>
            <person name="Singh R."/>
            <person name="Sharma A."/>
            <person name="Min X."/>
            <person name="Zheng Y."/>
            <person name="Lee H."/>
            <person name="Gurtowski J."/>
            <person name="Sedlazeck F.J."/>
            <person name="Harkess A."/>
            <person name="McKain M.R."/>
            <person name="Liao Z."/>
            <person name="Fang J."/>
            <person name="Liu J."/>
            <person name="Zhang X."/>
            <person name="Zhang Q."/>
            <person name="Hu W."/>
            <person name="Qin Y."/>
            <person name="Wang K."/>
            <person name="Chen L.Y."/>
            <person name="Shirley N."/>
            <person name="Lin Y.R."/>
            <person name="Liu L.Y."/>
            <person name="Hernandez A.G."/>
            <person name="Wright C.L."/>
            <person name="Bulone V."/>
            <person name="Tuskan G.A."/>
            <person name="Heath K."/>
            <person name="Zee F."/>
            <person name="Moore P.H."/>
            <person name="Sunkar R."/>
            <person name="Leebens-Mack J.H."/>
            <person name="Mockler T."/>
            <person name="Bennetzen J.L."/>
            <person name="Freeling M."/>
            <person name="Sankoff D."/>
            <person name="Paterson A.H."/>
            <person name="Zhu X."/>
            <person name="Yang X."/>
            <person name="Smith J.A."/>
            <person name="Cushman J.C."/>
            <person name="Paull R.E."/>
            <person name="Yu Q."/>
        </authorList>
    </citation>
    <scope>NUCLEOTIDE SEQUENCE [LARGE SCALE GENOMIC DNA]</scope>
    <source>
        <strain evidence="1">cv. F153</strain>
    </source>
</reference>
<organism evidence="3">
    <name type="scientific">Ananas comosus</name>
    <name type="common">Pineapple</name>
    <name type="synonym">Ananas ananas</name>
    <dbReference type="NCBI Taxonomy" id="4615"/>
    <lineage>
        <taxon>Eukaryota</taxon>
        <taxon>Viridiplantae</taxon>
        <taxon>Streptophyta</taxon>
        <taxon>Embryophyta</taxon>
        <taxon>Tracheophyta</taxon>
        <taxon>Spermatophyta</taxon>
        <taxon>Magnoliopsida</taxon>
        <taxon>Liliopsida</taxon>
        <taxon>Poales</taxon>
        <taxon>Bromeliaceae</taxon>
        <taxon>Bromelioideae</taxon>
        <taxon>Ananas</taxon>
    </lineage>
</organism>
<evidence type="ECO:0000313" key="3">
    <source>
        <dbReference type="RefSeq" id="XP_020079769.1"/>
    </source>
</evidence>
<accession>A0A6P5E9C5</accession>
<dbReference type="PANTHER" id="PTHR33070:SF120">
    <property type="entry name" value="EXPRESSED PROTEIN"/>
    <property type="match status" value="1"/>
</dbReference>
<dbReference type="RefSeq" id="XP_020079768.1">
    <property type="nucleotide sequence ID" value="XM_020224179.1"/>
</dbReference>
<gene>
    <name evidence="2 3" type="primary">LOC109703533</name>
</gene>
<dbReference type="GeneID" id="109703533"/>
<protein>
    <submittedName>
        <fullName evidence="2 3">Uncharacterized protein LOC109703533</fullName>
    </submittedName>
</protein>
<dbReference type="Pfam" id="PF03087">
    <property type="entry name" value="BPS1"/>
    <property type="match status" value="1"/>
</dbReference>
<name>A0A6P5E9C5_ANACO</name>
<dbReference type="OrthoDB" id="1701699at2759"/>
<dbReference type="RefSeq" id="XP_020079769.1">
    <property type="nucleotide sequence ID" value="XM_020224180.1"/>
</dbReference>
<sequence>MACHFRSISMPTKRSAVLKFEEVPQKLRASVDSSSSTAQMMLDRVRGIGYLYECIEELLSLPSNQNGLSHPQQWKWVEGELEESVALLDTCSAMRENLAAMKAHIQELKFTIRKGKNAAIESKMQGYIRLVKKANKDIKKQMLNQCGAISHMKKHQDLSNTIRLLIEAREVAVSFLQTAMSFLSKEMVKPKTSKWPLLSKTFQKRKVACDEEREDETLFFASFSSKDFNEQNALTAQNQLQTLEAIIEGLEVGLECLFRQLIHCRVSLLNICSL</sequence>
<dbReference type="Proteomes" id="UP000515123">
    <property type="component" value="Linkage group 25"/>
</dbReference>
<dbReference type="PANTHER" id="PTHR33070">
    <property type="entry name" value="OS06G0725500 PROTEIN"/>
    <property type="match status" value="1"/>
</dbReference>